<gene>
    <name evidence="2" type="ORF">POVCU2_0041340</name>
</gene>
<name>A0A1A8W5A6_PLAOA</name>
<dbReference type="AlphaFoldDB" id="A0A1A8W5A6"/>
<evidence type="ECO:0000256" key="1">
    <source>
        <dbReference type="SAM" id="MobiDB-lite"/>
    </source>
</evidence>
<proteinExistence type="predicted"/>
<accession>A0A1A8W5A6</accession>
<feature type="compositionally biased region" description="Basic and acidic residues" evidence="1">
    <location>
        <begin position="57"/>
        <end position="71"/>
    </location>
</feature>
<evidence type="ECO:0000313" key="3">
    <source>
        <dbReference type="Proteomes" id="UP000078560"/>
    </source>
</evidence>
<protein>
    <submittedName>
        <fullName evidence="2">Uncharacterized protein</fullName>
    </submittedName>
</protein>
<dbReference type="Proteomes" id="UP000078560">
    <property type="component" value="Unassembled WGS sequence"/>
</dbReference>
<dbReference type="EMBL" id="FLQU01000550">
    <property type="protein sequence ID" value="SBS87185.1"/>
    <property type="molecule type" value="Genomic_DNA"/>
</dbReference>
<organism evidence="2 3">
    <name type="scientific">Plasmodium ovale curtisi</name>
    <dbReference type="NCBI Taxonomy" id="864141"/>
    <lineage>
        <taxon>Eukaryota</taxon>
        <taxon>Sar</taxon>
        <taxon>Alveolata</taxon>
        <taxon>Apicomplexa</taxon>
        <taxon>Aconoidasida</taxon>
        <taxon>Haemosporida</taxon>
        <taxon>Plasmodiidae</taxon>
        <taxon>Plasmodium</taxon>
        <taxon>Plasmodium (Plasmodium)</taxon>
    </lineage>
</organism>
<feature type="region of interest" description="Disordered" evidence="1">
    <location>
        <begin position="57"/>
        <end position="79"/>
    </location>
</feature>
<reference evidence="3" key="1">
    <citation type="submission" date="2016-05" db="EMBL/GenBank/DDBJ databases">
        <authorList>
            <person name="Naeem Raeece"/>
        </authorList>
    </citation>
    <scope>NUCLEOTIDE SEQUENCE [LARGE SCALE GENOMIC DNA]</scope>
</reference>
<evidence type="ECO:0000313" key="2">
    <source>
        <dbReference type="EMBL" id="SBS87185.1"/>
    </source>
</evidence>
<sequence length="102" mass="11602">MCRRVSHPPPPLYQCCVRIQVIAILSLLLFLSPPISQRCNLLGIKHEAIKSIEYRVEKRNGGSKERSEGKGKGSGHTGRRHFLCPQLLELTKQPFLIYPIPR</sequence>